<comment type="caution">
    <text evidence="3">The sequence shown here is derived from an EMBL/GenBank/DDBJ whole genome shotgun (WGS) entry which is preliminary data.</text>
</comment>
<dbReference type="InterPro" id="IPR050463">
    <property type="entry name" value="Gfo/Idh/MocA_oxidrdct_glycsds"/>
</dbReference>
<dbReference type="InterPro" id="IPR055170">
    <property type="entry name" value="GFO_IDH_MocA-like_dom"/>
</dbReference>
<dbReference type="PANTHER" id="PTHR43818">
    <property type="entry name" value="BCDNA.GH03377"/>
    <property type="match status" value="1"/>
</dbReference>
<feature type="domain" description="GFO/IDH/MocA-like oxidoreductase" evidence="2">
    <location>
        <begin position="150"/>
        <end position="277"/>
    </location>
</feature>
<dbReference type="PANTHER" id="PTHR43818:SF11">
    <property type="entry name" value="BCDNA.GH03377"/>
    <property type="match status" value="1"/>
</dbReference>
<dbReference type="SUPFAM" id="SSF51735">
    <property type="entry name" value="NAD(P)-binding Rossmann-fold domains"/>
    <property type="match status" value="1"/>
</dbReference>
<dbReference type="GO" id="GO:0016491">
    <property type="term" value="F:oxidoreductase activity"/>
    <property type="evidence" value="ECO:0007669"/>
    <property type="project" value="UniProtKB-KW"/>
</dbReference>
<evidence type="ECO:0000313" key="4">
    <source>
        <dbReference type="Proteomes" id="UP000637643"/>
    </source>
</evidence>
<dbReference type="Proteomes" id="UP000637643">
    <property type="component" value="Unassembled WGS sequence"/>
</dbReference>
<dbReference type="SUPFAM" id="SSF55347">
    <property type="entry name" value="Glyceraldehyde-3-phosphate dehydrogenase-like, C-terminal domain"/>
    <property type="match status" value="1"/>
</dbReference>
<keyword evidence="4" id="KW-1185">Reference proteome</keyword>
<sequence>MNHRAEEEFKVNEANSDVYNFTFAVIALDHIHIYGMCGGLTEAGATMKWVYDPDPHKVSSFLKNFPQAKVARSIEEILEDSEVKLVASAAVPSERWKLGMKVMSHGKDYFTDKTPFVQLSHLEEVKRHAVLTGRKYMVYFNERVHSESVLSAKQLISEGQIGRVLQVIGLGPHRLNINSRPDWFFRRADYGGILCDLGSQQIDQFLYFTDSQNVAVSHSNVANYNHPAYPELEDFGDCIMIGERGECLYFRVDWFTPAGLSTWGDGRSMIMGTDGFIEIRKNCDIGRSGQSDHIFWSNRSGEHYKHVKGQIGFPFFKELIMDCLWRTENAMTQSHVFRVADLCLQAQANANHLTPDTLSLLAVDSGS</sequence>
<evidence type="ECO:0000313" key="3">
    <source>
        <dbReference type="EMBL" id="GGG07062.1"/>
    </source>
</evidence>
<reference evidence="3" key="1">
    <citation type="journal article" date="2014" name="Int. J. Syst. Evol. Microbiol.">
        <title>Complete genome sequence of Corynebacterium casei LMG S-19264T (=DSM 44701T), isolated from a smear-ripened cheese.</title>
        <authorList>
            <consortium name="US DOE Joint Genome Institute (JGI-PGF)"/>
            <person name="Walter F."/>
            <person name="Albersmeier A."/>
            <person name="Kalinowski J."/>
            <person name="Ruckert C."/>
        </authorList>
    </citation>
    <scope>NUCLEOTIDE SEQUENCE</scope>
    <source>
        <strain evidence="3">CGMCC 1.16134</strain>
    </source>
</reference>
<dbReference type="EMBL" id="BMKR01000042">
    <property type="protein sequence ID" value="GGG07062.1"/>
    <property type="molecule type" value="Genomic_DNA"/>
</dbReference>
<gene>
    <name evidence="3" type="ORF">GCM10010912_59660</name>
</gene>
<name>A0A917D4D4_9BACL</name>
<organism evidence="3 4">
    <name type="scientific">Paenibacillus albidus</name>
    <dbReference type="NCBI Taxonomy" id="2041023"/>
    <lineage>
        <taxon>Bacteria</taxon>
        <taxon>Bacillati</taxon>
        <taxon>Bacillota</taxon>
        <taxon>Bacilli</taxon>
        <taxon>Bacillales</taxon>
        <taxon>Paenibacillaceae</taxon>
        <taxon>Paenibacillus</taxon>
    </lineage>
</organism>
<dbReference type="Pfam" id="PF22725">
    <property type="entry name" value="GFO_IDH_MocA_C3"/>
    <property type="match status" value="1"/>
</dbReference>
<accession>A0A917D4D4</accession>
<dbReference type="RefSeq" id="WP_189031303.1">
    <property type="nucleotide sequence ID" value="NZ_BMKR01000042.1"/>
</dbReference>
<dbReference type="Gene3D" id="3.40.50.720">
    <property type="entry name" value="NAD(P)-binding Rossmann-like Domain"/>
    <property type="match status" value="1"/>
</dbReference>
<reference evidence="3" key="2">
    <citation type="submission" date="2020-09" db="EMBL/GenBank/DDBJ databases">
        <authorList>
            <person name="Sun Q."/>
            <person name="Zhou Y."/>
        </authorList>
    </citation>
    <scope>NUCLEOTIDE SEQUENCE</scope>
    <source>
        <strain evidence="3">CGMCC 1.16134</strain>
    </source>
</reference>
<proteinExistence type="predicted"/>
<evidence type="ECO:0000259" key="2">
    <source>
        <dbReference type="Pfam" id="PF22725"/>
    </source>
</evidence>
<dbReference type="AlphaFoldDB" id="A0A917D4D4"/>
<keyword evidence="1" id="KW-0560">Oxidoreductase</keyword>
<dbReference type="InterPro" id="IPR036291">
    <property type="entry name" value="NAD(P)-bd_dom_sf"/>
</dbReference>
<evidence type="ECO:0000256" key="1">
    <source>
        <dbReference type="ARBA" id="ARBA00023002"/>
    </source>
</evidence>
<dbReference type="Gene3D" id="3.30.360.10">
    <property type="entry name" value="Dihydrodipicolinate Reductase, domain 2"/>
    <property type="match status" value="1"/>
</dbReference>
<protein>
    <submittedName>
        <fullName evidence="3">Oxidoreductase</fullName>
    </submittedName>
</protein>